<evidence type="ECO:0000313" key="4">
    <source>
        <dbReference type="Proteomes" id="UP000078116"/>
    </source>
</evidence>
<evidence type="ECO:0000313" key="3">
    <source>
        <dbReference type="Proteomes" id="UP000077961"/>
    </source>
</evidence>
<organism evidence="2 4">
    <name type="scientific">Paraburkholderia ginsengiterrae</name>
    <dbReference type="NCBI Taxonomy" id="1462993"/>
    <lineage>
        <taxon>Bacteria</taxon>
        <taxon>Pseudomonadati</taxon>
        <taxon>Pseudomonadota</taxon>
        <taxon>Betaproteobacteria</taxon>
        <taxon>Burkholderiales</taxon>
        <taxon>Burkholderiaceae</taxon>
        <taxon>Paraburkholderia</taxon>
    </lineage>
</organism>
<keyword evidence="3" id="KW-1185">Reference proteome</keyword>
<proteinExistence type="predicted"/>
<dbReference type="InterPro" id="IPR046569">
    <property type="entry name" value="DUF6723"/>
</dbReference>
<dbReference type="Proteomes" id="UP000077961">
    <property type="component" value="Unassembled WGS sequence"/>
</dbReference>
<comment type="caution">
    <text evidence="2">The sequence shown here is derived from an EMBL/GenBank/DDBJ whole genome shotgun (WGS) entry which is preliminary data.</text>
</comment>
<dbReference type="STRING" id="1462993.A6V36_21635"/>
<dbReference type="Proteomes" id="UP000078116">
    <property type="component" value="Unassembled WGS sequence"/>
</dbReference>
<dbReference type="EMBL" id="LXJZ01000061">
    <property type="protein sequence ID" value="OAJ62141.1"/>
    <property type="molecule type" value="Genomic_DNA"/>
</dbReference>
<dbReference type="Pfam" id="PF20484">
    <property type="entry name" value="DUF6723"/>
    <property type="match status" value="1"/>
</dbReference>
<dbReference type="AlphaFoldDB" id="A0A1A9NG65"/>
<sequence>MQMQQRKFGAENYEVAASFRRTMSGSVPTLKVIRLSDKRVIYPFRGCPDMPLCEDPDSARNFAEVYGRQLVNGDIAVPE</sequence>
<name>A0A1A9NG65_9BURK</name>
<evidence type="ECO:0000313" key="1">
    <source>
        <dbReference type="EMBL" id="OAJ62141.1"/>
    </source>
</evidence>
<reference evidence="3 4" key="1">
    <citation type="submission" date="2016-04" db="EMBL/GenBank/DDBJ databases">
        <title>Reclassification of Paraburkholderia panaciterrae (Farh et al. 2015) Dobritsa &amp; Samadpour 2016 as a later homotypic synonym of Paraburkholderia ginsengiterrae (Farh et al. 2015) Dobritsa &amp; Samadpour 2016.</title>
        <authorList>
            <person name="Dobritsa A.P."/>
            <person name="Kutumbaka K."/>
            <person name="Samadpour M."/>
        </authorList>
    </citation>
    <scope>NUCLEOTIDE SEQUENCE [LARGE SCALE GENOMIC DNA]</scope>
    <source>
        <strain evidence="2 4">DCY85</strain>
        <strain evidence="1 3">DCY85-1</strain>
    </source>
</reference>
<evidence type="ECO:0000313" key="2">
    <source>
        <dbReference type="EMBL" id="OAJ65497.1"/>
    </source>
</evidence>
<dbReference type="EMBL" id="LXKA01000033">
    <property type="protein sequence ID" value="OAJ65497.1"/>
    <property type="molecule type" value="Genomic_DNA"/>
</dbReference>
<accession>A0A1A9NG65</accession>
<protein>
    <submittedName>
        <fullName evidence="2">Uncharacterized protein</fullName>
    </submittedName>
</protein>
<gene>
    <name evidence="1" type="ORF">A6V36_21635</name>
    <name evidence="2" type="ORF">A6V37_14800</name>
</gene>